<dbReference type="AlphaFoldDB" id="A0A840RLB9"/>
<evidence type="ECO:0000313" key="1">
    <source>
        <dbReference type="EMBL" id="MBB5198563.1"/>
    </source>
</evidence>
<gene>
    <name evidence="1" type="ORF">HNR39_000373</name>
</gene>
<sequence>MDANRVWPQLLPAPFLVGRYGVGHQVAHGAHQLGLDRQVPDNFTCGGNGPATDPTFGIKRGNGQDLINRFQSAGYKFLRVVCMIGDSSGFQCLIR</sequence>
<dbReference type="Proteomes" id="UP000571084">
    <property type="component" value="Unassembled WGS sequence"/>
</dbReference>
<comment type="caution">
    <text evidence="1">The sequence shown here is derived from an EMBL/GenBank/DDBJ whole genome shotgun (WGS) entry which is preliminary data.</text>
</comment>
<accession>A0A840RLB9</accession>
<evidence type="ECO:0000313" key="2">
    <source>
        <dbReference type="Proteomes" id="UP000571084"/>
    </source>
</evidence>
<dbReference type="EMBL" id="JACHHQ010000001">
    <property type="protein sequence ID" value="MBB5198563.1"/>
    <property type="molecule type" value="Genomic_DNA"/>
</dbReference>
<reference evidence="1 2" key="1">
    <citation type="submission" date="2020-08" db="EMBL/GenBank/DDBJ databases">
        <title>Genomic Encyclopedia of Type Strains, Phase IV (KMG-IV): sequencing the most valuable type-strain genomes for metagenomic binning, comparative biology and taxonomic classification.</title>
        <authorList>
            <person name="Goeker M."/>
        </authorList>
    </citation>
    <scope>NUCLEOTIDE SEQUENCE [LARGE SCALE GENOMIC DNA]</scope>
    <source>
        <strain evidence="1 2">DSM 23240</strain>
    </source>
</reference>
<organism evidence="1 2">
    <name type="scientific">Glaciimonas immobilis</name>
    <dbReference type="NCBI Taxonomy" id="728004"/>
    <lineage>
        <taxon>Bacteria</taxon>
        <taxon>Pseudomonadati</taxon>
        <taxon>Pseudomonadota</taxon>
        <taxon>Betaproteobacteria</taxon>
        <taxon>Burkholderiales</taxon>
        <taxon>Oxalobacteraceae</taxon>
        <taxon>Glaciimonas</taxon>
    </lineage>
</organism>
<proteinExistence type="predicted"/>
<keyword evidence="2" id="KW-1185">Reference proteome</keyword>
<protein>
    <submittedName>
        <fullName evidence="1">Uncharacterized protein</fullName>
    </submittedName>
</protein>
<name>A0A840RLB9_9BURK</name>
<dbReference type="RefSeq" id="WP_168052635.1">
    <property type="nucleotide sequence ID" value="NZ_JAAOZT010000002.1"/>
</dbReference>